<dbReference type="EMBL" id="JAMZIH010000111">
    <property type="protein sequence ID" value="KAJ1679931.1"/>
    <property type="molecule type" value="Genomic_DNA"/>
</dbReference>
<dbReference type="Proteomes" id="UP001145114">
    <property type="component" value="Unassembled WGS sequence"/>
</dbReference>
<reference evidence="1" key="1">
    <citation type="submission" date="2022-06" db="EMBL/GenBank/DDBJ databases">
        <title>Phylogenomic reconstructions and comparative analyses of Kickxellomycotina fungi.</title>
        <authorList>
            <person name="Reynolds N.K."/>
            <person name="Stajich J.E."/>
            <person name="Barry K."/>
            <person name="Grigoriev I.V."/>
            <person name="Crous P."/>
            <person name="Smith M.E."/>
        </authorList>
    </citation>
    <scope>NUCLEOTIDE SEQUENCE</scope>
    <source>
        <strain evidence="1">RSA 2271</strain>
    </source>
</reference>
<name>A0ACC1HX67_9FUNG</name>
<sequence>MDKQSDSGGSGGGGFRPYASPNPDSLNEPIPNPLSAYSRLSANSRDLDTLALAGVAPPNVRDMQPDDLDLSDFEAYEVKTFGEAFRLSLQYCGISYLNTLLSNPFYVARTLLQVQYSPNDAPPEPVRPSSSELGEEIFSDGPDMYHDPNQQGKRGRDGRYYSPMDAHERVAKTDHDGYVVSVSESGAAAALRPAYQVPRLPSNQIKVLRTLVSHPTEGFLSPFKGTFTRWFHSILQTALQGTIEGLLNEVLGVYDTSMSLDYWIPDSLESLTHIFSSVITGVLLSPLELAYTRLIVQSRSPVHRKYNSMRDALKKIYREEGGLKGLYLDSHYLIPTICHYTLYPIFNNLNYAIIEHGMGINPYDHPVRFYFADYLWKIFYHVLDLPVSTIRKRLFVQPRYRFKDAGGALVKQTGRDDDSKSFMPLRTAVKTSPIYYTGMLNCAWRIITEEGDPNYYNRVLRAQQQPQPSVSSYYYYNNQETGRRTSQSQQQQHHHREEKGDRRSGSTESRGDVSITRYYSGRGSHWGLRGLYTGFFMEIGIHTGMLCANLLSLVKVEEESF</sequence>
<evidence type="ECO:0000313" key="1">
    <source>
        <dbReference type="EMBL" id="KAJ1679931.1"/>
    </source>
</evidence>
<gene>
    <name evidence="1" type="ORF">EV182_001031</name>
</gene>
<accession>A0ACC1HX67</accession>
<evidence type="ECO:0000313" key="2">
    <source>
        <dbReference type="Proteomes" id="UP001145114"/>
    </source>
</evidence>
<protein>
    <submittedName>
        <fullName evidence="1">Uncharacterized protein</fullName>
    </submittedName>
</protein>
<keyword evidence="2" id="KW-1185">Reference proteome</keyword>
<comment type="caution">
    <text evidence="1">The sequence shown here is derived from an EMBL/GenBank/DDBJ whole genome shotgun (WGS) entry which is preliminary data.</text>
</comment>
<proteinExistence type="predicted"/>
<organism evidence="1 2">
    <name type="scientific">Spiromyces aspiralis</name>
    <dbReference type="NCBI Taxonomy" id="68401"/>
    <lineage>
        <taxon>Eukaryota</taxon>
        <taxon>Fungi</taxon>
        <taxon>Fungi incertae sedis</taxon>
        <taxon>Zoopagomycota</taxon>
        <taxon>Kickxellomycotina</taxon>
        <taxon>Kickxellomycetes</taxon>
        <taxon>Kickxellales</taxon>
        <taxon>Kickxellaceae</taxon>
        <taxon>Spiromyces</taxon>
    </lineage>
</organism>